<reference evidence="9" key="1">
    <citation type="submission" date="2016-10" db="EMBL/GenBank/DDBJ databases">
        <authorList>
            <person name="Varghese N."/>
            <person name="Submissions S."/>
        </authorList>
    </citation>
    <scope>NUCLEOTIDE SEQUENCE [LARGE SCALE GENOMIC DNA]</scope>
    <source>
        <strain evidence="9">NLAE-zl-C202</strain>
    </source>
</reference>
<feature type="transmembrane region" description="Helical" evidence="1">
    <location>
        <begin position="6"/>
        <end position="31"/>
    </location>
</feature>
<dbReference type="Proteomes" id="UP000285503">
    <property type="component" value="Unassembled WGS sequence"/>
</dbReference>
<dbReference type="EMBL" id="WDCP01000043">
    <property type="protein sequence ID" value="KAB6337972.1"/>
    <property type="molecule type" value="Genomic_DNA"/>
</dbReference>
<reference evidence="10 11" key="3">
    <citation type="submission" date="2018-08" db="EMBL/GenBank/DDBJ databases">
        <title>A genome reference for cultivated species of the human gut microbiota.</title>
        <authorList>
            <person name="Zou Y."/>
            <person name="Xue W."/>
            <person name="Luo G."/>
        </authorList>
    </citation>
    <scope>NUCLEOTIDE SEQUENCE [LARGE SCALE GENOMIC DNA]</scope>
    <source>
        <strain evidence="5 10">AF39-6AC</strain>
        <strain evidence="4 11">AF46-11NS</strain>
    </source>
</reference>
<reference evidence="7 8" key="2">
    <citation type="submission" date="2016-10" db="EMBL/GenBank/DDBJ databases">
        <authorList>
            <person name="de Groot N.N."/>
        </authorList>
    </citation>
    <scope>NUCLEOTIDE SEQUENCE [LARGE SCALE GENOMIC DNA]</scope>
    <source>
        <strain evidence="7">NLAE-zl-C202</strain>
        <strain evidence="6 8">NLAE-zl-G339</strain>
    </source>
</reference>
<name>A0A1I5E1J6_9BACE</name>
<dbReference type="EMBL" id="QROC01000004">
    <property type="protein sequence ID" value="RHL00496.1"/>
    <property type="molecule type" value="Genomic_DNA"/>
</dbReference>
<evidence type="ECO:0008006" key="14">
    <source>
        <dbReference type="Google" id="ProtNLM"/>
    </source>
</evidence>
<dbReference type="EMBL" id="QRNE01000101">
    <property type="protein sequence ID" value="RHK23401.1"/>
    <property type="molecule type" value="Genomic_DNA"/>
</dbReference>
<dbReference type="EMBL" id="FOUM01000061">
    <property type="protein sequence ID" value="SFO05384.1"/>
    <property type="molecule type" value="Genomic_DNA"/>
</dbReference>
<dbReference type="Proteomes" id="UP000487596">
    <property type="component" value="Unassembled WGS sequence"/>
</dbReference>
<evidence type="ECO:0000313" key="7">
    <source>
        <dbReference type="EMBL" id="SFO05384.1"/>
    </source>
</evidence>
<protein>
    <recommendedName>
        <fullName evidence="14">DUF3592 domain-containing protein</fullName>
    </recommendedName>
</protein>
<dbReference type="Proteomes" id="UP000183766">
    <property type="component" value="Unassembled WGS sequence"/>
</dbReference>
<evidence type="ECO:0000256" key="1">
    <source>
        <dbReference type="SAM" id="Phobius"/>
    </source>
</evidence>
<accession>A0A1I5E1J6</accession>
<dbReference type="EMBL" id="WDEH01000127">
    <property type="protein sequence ID" value="KAB6127327.1"/>
    <property type="molecule type" value="Genomic_DNA"/>
</dbReference>
<keyword evidence="1" id="KW-0812">Transmembrane</keyword>
<dbReference type="AlphaFoldDB" id="A0A1I5E1J6"/>
<organism evidence="7 9">
    <name type="scientific">Bacteroides xylanisolvens</name>
    <dbReference type="NCBI Taxonomy" id="371601"/>
    <lineage>
        <taxon>Bacteria</taxon>
        <taxon>Pseudomonadati</taxon>
        <taxon>Bacteroidota</taxon>
        <taxon>Bacteroidia</taxon>
        <taxon>Bacteroidales</taxon>
        <taxon>Bacteroidaceae</taxon>
        <taxon>Bacteroides</taxon>
    </lineage>
</organism>
<gene>
    <name evidence="5" type="ORF">DW042_03430</name>
    <name evidence="4" type="ORF">DW075_16560</name>
    <name evidence="2" type="ORF">GA424_27395</name>
    <name evidence="3" type="ORF">GAZ43_16545</name>
    <name evidence="6" type="ORF">SAMN04487924_10522</name>
    <name evidence="7" type="ORF">SAMN05216250_1617</name>
</gene>
<evidence type="ECO:0000313" key="12">
    <source>
        <dbReference type="Proteomes" id="UP000438288"/>
    </source>
</evidence>
<dbReference type="EMBL" id="FNRP01000005">
    <property type="protein sequence ID" value="SEA34284.1"/>
    <property type="molecule type" value="Genomic_DNA"/>
</dbReference>
<evidence type="ECO:0000313" key="10">
    <source>
        <dbReference type="Proteomes" id="UP000284417"/>
    </source>
</evidence>
<keyword evidence="1" id="KW-1133">Transmembrane helix</keyword>
<dbReference type="RefSeq" id="WP_015532983.1">
    <property type="nucleotide sequence ID" value="NZ_DAWCUS010000065.1"/>
</dbReference>
<dbReference type="Proteomes" id="UP000438288">
    <property type="component" value="Unassembled WGS sequence"/>
</dbReference>
<evidence type="ECO:0000313" key="6">
    <source>
        <dbReference type="EMBL" id="SEA34284.1"/>
    </source>
</evidence>
<proteinExistence type="predicted"/>
<dbReference type="Proteomes" id="UP000183040">
    <property type="component" value="Unassembled WGS sequence"/>
</dbReference>
<evidence type="ECO:0000313" key="11">
    <source>
        <dbReference type="Proteomes" id="UP000285503"/>
    </source>
</evidence>
<sequence length="155" mass="17856">MVINIIICVVSVVLMLRGAFLILKMGLLWMLHCRIIKSYDRKTHGKVVDIETQVKSDGMNITDVCIPKIKYKLEGEDEKCCQFLPSNLKSGEENNIYLYPKQYHIDDKVTILYDKGKANDMFVLPRMQLMRLLVNQFVPGCFFILSAILGLCFVF</sequence>
<evidence type="ECO:0000313" key="2">
    <source>
        <dbReference type="EMBL" id="KAB6127327.1"/>
    </source>
</evidence>
<evidence type="ECO:0000313" key="13">
    <source>
        <dbReference type="Proteomes" id="UP000487596"/>
    </source>
</evidence>
<evidence type="ECO:0000313" key="5">
    <source>
        <dbReference type="EMBL" id="RHL00496.1"/>
    </source>
</evidence>
<dbReference type="Proteomes" id="UP000284417">
    <property type="component" value="Unassembled WGS sequence"/>
</dbReference>
<evidence type="ECO:0000313" key="9">
    <source>
        <dbReference type="Proteomes" id="UP000183766"/>
    </source>
</evidence>
<keyword evidence="1" id="KW-0472">Membrane</keyword>
<evidence type="ECO:0000313" key="4">
    <source>
        <dbReference type="EMBL" id="RHK23401.1"/>
    </source>
</evidence>
<reference evidence="12 13" key="4">
    <citation type="journal article" date="2019" name="Nat. Med.">
        <title>A library of human gut bacterial isolates paired with longitudinal multiomics data enables mechanistic microbiome research.</title>
        <authorList>
            <person name="Poyet M."/>
            <person name="Groussin M."/>
            <person name="Gibbons S.M."/>
            <person name="Avila-Pacheco J."/>
            <person name="Jiang X."/>
            <person name="Kearney S.M."/>
            <person name="Perrotta A.R."/>
            <person name="Berdy B."/>
            <person name="Zhao S."/>
            <person name="Lieberman T.D."/>
            <person name="Swanson P.K."/>
            <person name="Smith M."/>
            <person name="Roesemann S."/>
            <person name="Alexander J.E."/>
            <person name="Rich S.A."/>
            <person name="Livny J."/>
            <person name="Vlamakis H."/>
            <person name="Clish C."/>
            <person name="Bullock K."/>
            <person name="Deik A."/>
            <person name="Scott J."/>
            <person name="Pierce K.A."/>
            <person name="Xavier R.J."/>
            <person name="Alm E.J."/>
        </authorList>
    </citation>
    <scope>NUCLEOTIDE SEQUENCE [LARGE SCALE GENOMIC DNA]</scope>
    <source>
        <strain evidence="3 12">BIOML-A16</strain>
        <strain evidence="2 13">BIOML-A62</strain>
    </source>
</reference>
<feature type="transmembrane region" description="Helical" evidence="1">
    <location>
        <begin position="132"/>
        <end position="154"/>
    </location>
</feature>
<evidence type="ECO:0000313" key="8">
    <source>
        <dbReference type="Proteomes" id="UP000183040"/>
    </source>
</evidence>
<evidence type="ECO:0000313" key="3">
    <source>
        <dbReference type="EMBL" id="KAB6337972.1"/>
    </source>
</evidence>